<sequence>MKLTLGIDLGTTKAAAVIVDEKRNLLAVTGAAHNAALATVAGGAEQDVAKIFVCVENILNQLPENLRRLIAAVGITGQMHSVLLGNISTISPLVTWQDHRCGETMIAEFQQKSGRTLREGFGGTTLARLAEKNALKNWDFAATVSDYLASVLTGNDRIFTDPTHAASWGLYDAASSNWDFKAVDALNIPRTLLPEIRPCGAVIGKVCDDAAKRFAIPAGIPVINAIGDNQASILASGNDFSREIYLTLGTGAQLSLVIDVLPPEMPEEIEARPFPGNRTLLVAAPLCGGAAFAWLADTVNTFRRDLGEPELPKGALLDKLDELALSALENGEEELVIAPHFLGERWNPALRGSCDGLSLANATPGKIGAALALGIVRNLKAGFAFEVLAGKTQIIGSGNAVRLLKSIQWAIRHEFGLDLLLSEAREEAAVGAALQAQQF</sequence>
<dbReference type="GO" id="GO:0005829">
    <property type="term" value="C:cytosol"/>
    <property type="evidence" value="ECO:0007669"/>
    <property type="project" value="TreeGrafter"/>
</dbReference>
<comment type="similarity">
    <text evidence="1">Belongs to the FGGY kinase family.</text>
</comment>
<dbReference type="Proteomes" id="UP000435649">
    <property type="component" value="Unassembled WGS sequence"/>
</dbReference>
<keyword evidence="6" id="KW-1185">Reference proteome</keyword>
<dbReference type="GO" id="GO:0006071">
    <property type="term" value="P:glycerol metabolic process"/>
    <property type="evidence" value="ECO:0007669"/>
    <property type="project" value="TreeGrafter"/>
</dbReference>
<dbReference type="CDD" id="cd07777">
    <property type="entry name" value="ASKHA_NBD_FGGY_SHK"/>
    <property type="match status" value="1"/>
</dbReference>
<reference evidence="5 6" key="1">
    <citation type="submission" date="2019-08" db="EMBL/GenBank/DDBJ databases">
        <title>In-depth cultivation of the pig gut microbiome towards novel bacterial diversity and tailored functional studies.</title>
        <authorList>
            <person name="Wylensek D."/>
            <person name="Hitch T.C.A."/>
            <person name="Clavel T."/>
        </authorList>
    </citation>
    <scope>NUCLEOTIDE SEQUENCE [LARGE SCALE GENOMIC DNA]</scope>
    <source>
        <strain evidence="5 6">BBE-744-WT-12</strain>
    </source>
</reference>
<dbReference type="PANTHER" id="PTHR10196">
    <property type="entry name" value="SUGAR KINASE"/>
    <property type="match status" value="1"/>
</dbReference>
<dbReference type="PANTHER" id="PTHR10196:SF67">
    <property type="entry name" value="SEDOHEPTULOKINASE"/>
    <property type="match status" value="1"/>
</dbReference>
<keyword evidence="2" id="KW-0808">Transferase</keyword>
<proteinExistence type="inferred from homology"/>
<gene>
    <name evidence="5" type="ORF">FYJ85_17325</name>
</gene>
<dbReference type="EMBL" id="VUNS01000024">
    <property type="protein sequence ID" value="MST98800.1"/>
    <property type="molecule type" value="Genomic_DNA"/>
</dbReference>
<evidence type="ECO:0000256" key="1">
    <source>
        <dbReference type="ARBA" id="ARBA00009156"/>
    </source>
</evidence>
<dbReference type="GO" id="GO:0050277">
    <property type="term" value="F:sedoheptulokinase activity"/>
    <property type="evidence" value="ECO:0007669"/>
    <property type="project" value="TreeGrafter"/>
</dbReference>
<evidence type="ECO:0000256" key="2">
    <source>
        <dbReference type="ARBA" id="ARBA00022679"/>
    </source>
</evidence>
<accession>A0A844G4P6</accession>
<name>A0A844G4P6_9BACT</name>
<dbReference type="InterPro" id="IPR000577">
    <property type="entry name" value="Carb_kinase_FGGY"/>
</dbReference>
<dbReference type="RefSeq" id="WP_154419784.1">
    <property type="nucleotide sequence ID" value="NZ_VUNS01000024.1"/>
</dbReference>
<dbReference type="SUPFAM" id="SSF53067">
    <property type="entry name" value="Actin-like ATPase domain"/>
    <property type="match status" value="2"/>
</dbReference>
<evidence type="ECO:0000313" key="6">
    <source>
        <dbReference type="Proteomes" id="UP000435649"/>
    </source>
</evidence>
<organism evidence="5 6">
    <name type="scientific">Victivallis lenta</name>
    <dbReference type="NCBI Taxonomy" id="2606640"/>
    <lineage>
        <taxon>Bacteria</taxon>
        <taxon>Pseudomonadati</taxon>
        <taxon>Lentisphaerota</taxon>
        <taxon>Lentisphaeria</taxon>
        <taxon>Victivallales</taxon>
        <taxon>Victivallaceae</taxon>
        <taxon>Victivallis</taxon>
    </lineage>
</organism>
<evidence type="ECO:0000313" key="5">
    <source>
        <dbReference type="EMBL" id="MST98800.1"/>
    </source>
</evidence>
<evidence type="ECO:0000256" key="3">
    <source>
        <dbReference type="ARBA" id="ARBA00022777"/>
    </source>
</evidence>
<protein>
    <recommendedName>
        <fullName evidence="4">Carbohydrate kinase FGGY N-terminal domain-containing protein</fullName>
    </recommendedName>
</protein>
<dbReference type="InterPro" id="IPR018484">
    <property type="entry name" value="FGGY_N"/>
</dbReference>
<dbReference type="PIRSF" id="PIRSF000538">
    <property type="entry name" value="GlpK"/>
    <property type="match status" value="1"/>
</dbReference>
<comment type="caution">
    <text evidence="5">The sequence shown here is derived from an EMBL/GenBank/DDBJ whole genome shotgun (WGS) entry which is preliminary data.</text>
</comment>
<dbReference type="Pfam" id="PF00370">
    <property type="entry name" value="FGGY_N"/>
    <property type="match status" value="1"/>
</dbReference>
<feature type="domain" description="Carbohydrate kinase FGGY N-terminal" evidence="4">
    <location>
        <begin position="4"/>
        <end position="234"/>
    </location>
</feature>
<dbReference type="InterPro" id="IPR043129">
    <property type="entry name" value="ATPase_NBD"/>
</dbReference>
<evidence type="ECO:0000259" key="4">
    <source>
        <dbReference type="Pfam" id="PF00370"/>
    </source>
</evidence>
<dbReference type="Gene3D" id="3.30.420.40">
    <property type="match status" value="2"/>
</dbReference>
<dbReference type="AlphaFoldDB" id="A0A844G4P6"/>
<keyword evidence="3" id="KW-0418">Kinase</keyword>